<evidence type="ECO:0000313" key="2">
    <source>
        <dbReference type="EMBL" id="KAL0636068.1"/>
    </source>
</evidence>
<proteinExistence type="predicted"/>
<keyword evidence="1" id="KW-0812">Transmembrane</keyword>
<comment type="caution">
    <text evidence="2">The sequence shown here is derived from an EMBL/GenBank/DDBJ whole genome shotgun (WGS) entry which is preliminary data.</text>
</comment>
<dbReference type="Proteomes" id="UP001447188">
    <property type="component" value="Unassembled WGS sequence"/>
</dbReference>
<accession>A0ABR3GJP0</accession>
<keyword evidence="3" id="KW-1185">Reference proteome</keyword>
<gene>
    <name evidence="2" type="ORF">Q9L58_004974</name>
</gene>
<name>A0ABR3GJP0_9PEZI</name>
<evidence type="ECO:0008006" key="4">
    <source>
        <dbReference type="Google" id="ProtNLM"/>
    </source>
</evidence>
<organism evidence="2 3">
    <name type="scientific">Discina gigas</name>
    <dbReference type="NCBI Taxonomy" id="1032678"/>
    <lineage>
        <taxon>Eukaryota</taxon>
        <taxon>Fungi</taxon>
        <taxon>Dikarya</taxon>
        <taxon>Ascomycota</taxon>
        <taxon>Pezizomycotina</taxon>
        <taxon>Pezizomycetes</taxon>
        <taxon>Pezizales</taxon>
        <taxon>Discinaceae</taxon>
        <taxon>Discina</taxon>
    </lineage>
</organism>
<sequence length="224" mass="24752">MVNSVVISYVVSDFIFLATGVMLIAASLIWQKELASEPTTESVARFLLLKHAPLTAVTVNGALVVFAFVVSLPTFALPTSRTWLKAHGWLVMICAVFTLVVGLNEWLQTLTTRANLSTIWGEQTAATQSILQQKFDCCGYRNSTSPMYVLDNICTNDLVAASKEGCVGAFSNYSERWLNLVFTAAFGVVGMDAVILLCASMLMKYRKEQMRYRLIDQKWGVGNI</sequence>
<reference evidence="2 3" key="1">
    <citation type="submission" date="2024-02" db="EMBL/GenBank/DDBJ databases">
        <title>Discinaceae phylogenomics.</title>
        <authorList>
            <person name="Dirks A.C."/>
            <person name="James T.Y."/>
        </authorList>
    </citation>
    <scope>NUCLEOTIDE SEQUENCE [LARGE SCALE GENOMIC DNA]</scope>
    <source>
        <strain evidence="2 3">ACD0624</strain>
    </source>
</reference>
<keyword evidence="1" id="KW-1133">Transmembrane helix</keyword>
<protein>
    <recommendedName>
        <fullName evidence="4">Tetraspanin</fullName>
    </recommendedName>
</protein>
<evidence type="ECO:0000313" key="3">
    <source>
        <dbReference type="Proteomes" id="UP001447188"/>
    </source>
</evidence>
<evidence type="ECO:0000256" key="1">
    <source>
        <dbReference type="SAM" id="Phobius"/>
    </source>
</evidence>
<dbReference type="InterPro" id="IPR008952">
    <property type="entry name" value="Tetraspanin_EC2_sf"/>
</dbReference>
<dbReference type="EMBL" id="JBBBZM010000057">
    <property type="protein sequence ID" value="KAL0636068.1"/>
    <property type="molecule type" value="Genomic_DNA"/>
</dbReference>
<feature type="transmembrane region" description="Helical" evidence="1">
    <location>
        <begin position="89"/>
        <end position="107"/>
    </location>
</feature>
<keyword evidence="1" id="KW-0472">Membrane</keyword>
<dbReference type="SUPFAM" id="SSF48652">
    <property type="entry name" value="Tetraspanin"/>
    <property type="match status" value="1"/>
</dbReference>
<feature type="transmembrane region" description="Helical" evidence="1">
    <location>
        <begin position="51"/>
        <end position="77"/>
    </location>
</feature>
<feature type="transmembrane region" description="Helical" evidence="1">
    <location>
        <begin position="180"/>
        <end position="203"/>
    </location>
</feature>
<feature type="transmembrane region" description="Helical" evidence="1">
    <location>
        <begin position="7"/>
        <end position="31"/>
    </location>
</feature>